<dbReference type="SUPFAM" id="SSF54928">
    <property type="entry name" value="RNA-binding domain, RBD"/>
    <property type="match status" value="1"/>
</dbReference>
<sequence>MHKPYTSPTIVVRKPFFVGDNLKPAIGAYIFKICLYFKILFHRYGCVLKIIVFKMSGRNQAFVEFASPVSAHVALLQMDGTLLCTTQAKLKVEFSRQTSLELRQDDNTSRDFIAQPLSAQEQAEIASTALLVHVLKCIKALTMQSDEVVPFSDPSALLMPFNSRVKTNCEWVL</sequence>
<dbReference type="AlphaFoldDB" id="A0A3P7NT90"/>
<dbReference type="InterPro" id="IPR012677">
    <property type="entry name" value="Nucleotide-bd_a/b_plait_sf"/>
</dbReference>
<feature type="domain" description="RRM" evidence="2">
    <location>
        <begin position="40"/>
        <end position="97"/>
    </location>
</feature>
<evidence type="ECO:0000313" key="4">
    <source>
        <dbReference type="Proteomes" id="UP000281553"/>
    </source>
</evidence>
<organism evidence="3 4">
    <name type="scientific">Dibothriocephalus latus</name>
    <name type="common">Fish tapeworm</name>
    <name type="synonym">Diphyllobothrium latum</name>
    <dbReference type="NCBI Taxonomy" id="60516"/>
    <lineage>
        <taxon>Eukaryota</taxon>
        <taxon>Metazoa</taxon>
        <taxon>Spiralia</taxon>
        <taxon>Lophotrochozoa</taxon>
        <taxon>Platyhelminthes</taxon>
        <taxon>Cestoda</taxon>
        <taxon>Eucestoda</taxon>
        <taxon>Diphyllobothriidea</taxon>
        <taxon>Diphyllobothriidae</taxon>
        <taxon>Dibothriocephalus</taxon>
    </lineage>
</organism>
<name>A0A3P7NT90_DIBLA</name>
<evidence type="ECO:0000259" key="2">
    <source>
        <dbReference type="PROSITE" id="PS50102"/>
    </source>
</evidence>
<accession>A0A3P7NT90</accession>
<keyword evidence="4" id="KW-1185">Reference proteome</keyword>
<dbReference type="Gene3D" id="3.30.70.330">
    <property type="match status" value="1"/>
</dbReference>
<protein>
    <recommendedName>
        <fullName evidence="2">RRM domain-containing protein</fullName>
    </recommendedName>
</protein>
<evidence type="ECO:0000313" key="3">
    <source>
        <dbReference type="EMBL" id="VDN08696.1"/>
    </source>
</evidence>
<dbReference type="OrthoDB" id="296632at2759"/>
<dbReference type="InterPro" id="IPR035979">
    <property type="entry name" value="RBD_domain_sf"/>
</dbReference>
<keyword evidence="1" id="KW-0694">RNA-binding</keyword>
<reference evidence="3 4" key="1">
    <citation type="submission" date="2018-11" db="EMBL/GenBank/DDBJ databases">
        <authorList>
            <consortium name="Pathogen Informatics"/>
        </authorList>
    </citation>
    <scope>NUCLEOTIDE SEQUENCE [LARGE SCALE GENOMIC DNA]</scope>
</reference>
<proteinExistence type="predicted"/>
<dbReference type="PANTHER" id="PTHR15592">
    <property type="entry name" value="MATRIN 3/NUCLEAR PROTEIN 220-RELATED"/>
    <property type="match status" value="1"/>
</dbReference>
<dbReference type="EMBL" id="UYRU01045626">
    <property type="protein sequence ID" value="VDN08696.1"/>
    <property type="molecule type" value="Genomic_DNA"/>
</dbReference>
<dbReference type="PROSITE" id="PS50102">
    <property type="entry name" value="RRM"/>
    <property type="match status" value="1"/>
</dbReference>
<dbReference type="Pfam" id="PF00076">
    <property type="entry name" value="RRM_1"/>
    <property type="match status" value="1"/>
</dbReference>
<gene>
    <name evidence="3" type="ORF">DILT_LOCUS4527</name>
</gene>
<dbReference type="Proteomes" id="UP000281553">
    <property type="component" value="Unassembled WGS sequence"/>
</dbReference>
<dbReference type="GO" id="GO:0003723">
    <property type="term" value="F:RNA binding"/>
    <property type="evidence" value="ECO:0007669"/>
    <property type="project" value="UniProtKB-UniRule"/>
</dbReference>
<dbReference type="InterPro" id="IPR000504">
    <property type="entry name" value="RRM_dom"/>
</dbReference>
<evidence type="ECO:0000256" key="1">
    <source>
        <dbReference type="PROSITE-ProRule" id="PRU00176"/>
    </source>
</evidence>